<keyword evidence="8" id="KW-0732">Signal</keyword>
<evidence type="ECO:0000256" key="5">
    <source>
        <dbReference type="ARBA" id="ARBA00023002"/>
    </source>
</evidence>
<keyword evidence="6" id="KW-0408">Iron</keyword>
<evidence type="ECO:0000256" key="8">
    <source>
        <dbReference type="SAM" id="SignalP"/>
    </source>
</evidence>
<dbReference type="Pfam" id="PF01328">
    <property type="entry name" value="Peroxidase_2"/>
    <property type="match status" value="1"/>
</dbReference>
<evidence type="ECO:0000256" key="4">
    <source>
        <dbReference type="ARBA" id="ARBA00022723"/>
    </source>
</evidence>
<evidence type="ECO:0000256" key="1">
    <source>
        <dbReference type="ARBA" id="ARBA00001970"/>
    </source>
</evidence>
<keyword evidence="4" id="KW-0479">Metal-binding</keyword>
<dbReference type="Proteomes" id="UP001629113">
    <property type="component" value="Unassembled WGS sequence"/>
</dbReference>
<protein>
    <submittedName>
        <fullName evidence="10">Oxidase</fullName>
    </submittedName>
</protein>
<dbReference type="PROSITE" id="PS51405">
    <property type="entry name" value="HEME_HALOPEROXIDASE"/>
    <property type="match status" value="1"/>
</dbReference>
<evidence type="ECO:0000313" key="10">
    <source>
        <dbReference type="EMBL" id="KAL3424168.1"/>
    </source>
</evidence>
<keyword evidence="3" id="KW-0349">Heme</keyword>
<gene>
    <name evidence="10" type="ORF">PVAG01_03449</name>
</gene>
<feature type="signal peptide" evidence="8">
    <location>
        <begin position="1"/>
        <end position="19"/>
    </location>
</feature>
<dbReference type="InterPro" id="IPR000028">
    <property type="entry name" value="Chloroperoxidase"/>
</dbReference>
<evidence type="ECO:0000256" key="3">
    <source>
        <dbReference type="ARBA" id="ARBA00022617"/>
    </source>
</evidence>
<feature type="domain" description="Heme haloperoxidase family profile" evidence="9">
    <location>
        <begin position="72"/>
        <end position="320"/>
    </location>
</feature>
<evidence type="ECO:0000256" key="6">
    <source>
        <dbReference type="ARBA" id="ARBA00023004"/>
    </source>
</evidence>
<dbReference type="EMBL" id="JBFCZG010000003">
    <property type="protein sequence ID" value="KAL3424168.1"/>
    <property type="molecule type" value="Genomic_DNA"/>
</dbReference>
<dbReference type="Gene3D" id="1.10.489.10">
    <property type="entry name" value="Chloroperoxidase-like"/>
    <property type="match status" value="1"/>
</dbReference>
<keyword evidence="11" id="KW-1185">Reference proteome</keyword>
<evidence type="ECO:0000256" key="2">
    <source>
        <dbReference type="ARBA" id="ARBA00022559"/>
    </source>
</evidence>
<organism evidence="10 11">
    <name type="scientific">Phlyctema vagabunda</name>
    <dbReference type="NCBI Taxonomy" id="108571"/>
    <lineage>
        <taxon>Eukaryota</taxon>
        <taxon>Fungi</taxon>
        <taxon>Dikarya</taxon>
        <taxon>Ascomycota</taxon>
        <taxon>Pezizomycotina</taxon>
        <taxon>Leotiomycetes</taxon>
        <taxon>Helotiales</taxon>
        <taxon>Dermateaceae</taxon>
        <taxon>Phlyctema</taxon>
    </lineage>
</organism>
<evidence type="ECO:0000259" key="9">
    <source>
        <dbReference type="PROSITE" id="PS51405"/>
    </source>
</evidence>
<dbReference type="SUPFAM" id="SSF47571">
    <property type="entry name" value="Cloroperoxidase"/>
    <property type="match status" value="1"/>
</dbReference>
<feature type="chain" id="PRO_5045754643" evidence="8">
    <location>
        <begin position="20"/>
        <end position="430"/>
    </location>
</feature>
<accession>A0ABR4PLG6</accession>
<comment type="similarity">
    <text evidence="7">Belongs to the chloroperoxidase family.</text>
</comment>
<dbReference type="PANTHER" id="PTHR33577:SF1">
    <property type="entry name" value="HEME HALOPEROXIDASE FAMILY PROFILE DOMAIN-CONTAINING PROTEIN"/>
    <property type="match status" value="1"/>
</dbReference>
<dbReference type="PANTHER" id="PTHR33577">
    <property type="entry name" value="STERIGMATOCYSTIN BIOSYNTHESIS PEROXIDASE STCC-RELATED"/>
    <property type="match status" value="1"/>
</dbReference>
<evidence type="ECO:0000256" key="7">
    <source>
        <dbReference type="ARBA" id="ARBA00025795"/>
    </source>
</evidence>
<dbReference type="InterPro" id="IPR036851">
    <property type="entry name" value="Chloroperoxidase-like_sf"/>
</dbReference>
<sequence length="430" mass="46379">MRASTPLLALTLFTTSILTFPSRMFDVSSTSFTEEEKRAIDQLAAGIEADTKKKRLLTPGFSASQQYVSNQGAHAFVAPGPNDLRGPCPGLNAMANHNYIPHNGVATISQFVQGTFDVFGMGLDLGAFLSVYGAVFDGDLTQWSIGGPPTSSLLSPIGLLGQPTGLIGSHNKYEGDASPSRPDQYQYGNNYKVILDQFKEMYAQPLGPNGYDLSALTPFRASRFQQSIDQNGYFFNGPFTGVLVQPAAYTFIYRFMSNKSSTYPEGYLDGEVLKSFFSITGSTPATFKWTEGYEKIPDNWYKRALGDEYTIPFFNLDVLDAALKYPQFLNVGGNTGKPNTFTGVDLEDLTGGVFNAATLAEGNNAACFAYQFAQQAAPDLLKLQFSSVTGPLGQLNDAFSKVLAGLSCPQLKAIDDSQLAAFPGSKGTVG</sequence>
<keyword evidence="2" id="KW-0575">Peroxidase</keyword>
<proteinExistence type="inferred from homology"/>
<reference evidence="10 11" key="1">
    <citation type="submission" date="2024-06" db="EMBL/GenBank/DDBJ databases">
        <title>Complete genome of Phlyctema vagabunda strain 19-DSS-EL-015.</title>
        <authorList>
            <person name="Fiorenzani C."/>
        </authorList>
    </citation>
    <scope>NUCLEOTIDE SEQUENCE [LARGE SCALE GENOMIC DNA]</scope>
    <source>
        <strain evidence="10 11">19-DSS-EL-015</strain>
    </source>
</reference>
<comment type="caution">
    <text evidence="10">The sequence shown here is derived from an EMBL/GenBank/DDBJ whole genome shotgun (WGS) entry which is preliminary data.</text>
</comment>
<comment type="cofactor">
    <cofactor evidence="1">
        <name>heme b</name>
        <dbReference type="ChEBI" id="CHEBI:60344"/>
    </cofactor>
</comment>
<name>A0ABR4PLG6_9HELO</name>
<evidence type="ECO:0000313" key="11">
    <source>
        <dbReference type="Proteomes" id="UP001629113"/>
    </source>
</evidence>
<keyword evidence="5" id="KW-0560">Oxidoreductase</keyword>